<dbReference type="Gene3D" id="3.40.50.1440">
    <property type="entry name" value="Tubulin/FtsZ, GTPase domain"/>
    <property type="match status" value="1"/>
</dbReference>
<proteinExistence type="predicted"/>
<organism evidence="1 2">
    <name type="scientific">Candidatus Hakubella thermalkaliphila</name>
    <dbReference type="NCBI Taxonomy" id="2754717"/>
    <lineage>
        <taxon>Bacteria</taxon>
        <taxon>Bacillati</taxon>
        <taxon>Actinomycetota</taxon>
        <taxon>Actinomycetota incertae sedis</taxon>
        <taxon>Candidatus Hakubellales</taxon>
        <taxon>Candidatus Hakubellaceae</taxon>
        <taxon>Candidatus Hakubella</taxon>
    </lineage>
</organism>
<sequence>MDKEDAEQYVIDANKRGVPAGERRHTSRITFFLSSPKIKQKLEGVLQDDSFIFIVNSLAGGTGSGVFIDFLLLIQNLIAMKNLSCQIASVFFLPLGFTKAKEGEDLKPLMGNCYASFREFSRLNYPRKDMTKISYSSADESTLIGLGKTLEVLTNVTYFLDGGKIAGKDGTQIKYFHGTVPAIVEYIYHFGIAYSKEEEAKKEGRVTQTFYDQVVAHINANRIMTKQNPTRALLYGAFGNYKLIIDLDSIKTEFSQKIAIDILNQFLEPSYLSGTAGESEVQDFLLNGATRFDKEIVYGLKDPEQQKTFASQAMLVGKFQQVGMPKFPSFHFDSIGNLGRAVSETKTILDDFETRILGRRSNKYQPGPAPNTFYAVANFYKEKYHTDFKDRLRNKVLEILNKDQGSDSYGHGALSSALDFLKSLKEKYDTFLTYFREARRYYEEMRRDLKDIDSKVEAFYANSKQKKWGLRGDLRKKYKNLRKLQNQRKIQEILQDLVGNAEGTGIAQKNSEYIFFIIAEIEKWIITFQKGRQFTEKANQDLRSVRNEKTNNFVCHRYLSSSGDALETWLFELIKDSSKLRKAKDYKGAVHKELVEKEIAERLPSPSWAELLSGFSWVFNLREGNGELIYPDRKEGELICAVKKGIPDWPEPTQWDDESVILTWNYQFTENYLKQSELDKIRLTAPDILLWLGKEPSDVVRVLEERSLPILKYDKRVHTDLKEGNPHDTETHVTIIGDFSAPGREVQRWTAECREIINRKGWTHYGGPANAISVNQSIYNLTGPAIINLYNTRKEYSRRLERKVPPPLHVFPGEKMARKYELEISNRFQKPIEELHPLVVSALEDELLVKNFAFGLVFDIIEKDTIFDDDTGDRKPILKISDVKLPPEHVEAILKLRIPPDNEAIQYAAAARTLHQAVLDKRKNVAKESYVDLLGEKTKAIVDQLEKSELPKTEAEISKVFLIILEKELESLLTLR</sequence>
<dbReference type="Proteomes" id="UP000591948">
    <property type="component" value="Unassembled WGS sequence"/>
</dbReference>
<evidence type="ECO:0000313" key="2">
    <source>
        <dbReference type="Proteomes" id="UP000591948"/>
    </source>
</evidence>
<accession>A0A6V8P970</accession>
<name>A0A6V8P970_9ACTN</name>
<dbReference type="RefSeq" id="WP_176233268.1">
    <property type="nucleotide sequence ID" value="NZ_BLRY01000030.1"/>
</dbReference>
<dbReference type="InterPro" id="IPR036525">
    <property type="entry name" value="Tubulin/FtsZ_GTPase_sf"/>
</dbReference>
<comment type="caution">
    <text evidence="1">The sequence shown here is derived from an EMBL/GenBank/DDBJ whole genome shotgun (WGS) entry which is preliminary data.</text>
</comment>
<keyword evidence="2" id="KW-1185">Reference proteome</keyword>
<dbReference type="EMBL" id="BLRY01000030">
    <property type="protein sequence ID" value="GFP27366.1"/>
    <property type="molecule type" value="Genomic_DNA"/>
</dbReference>
<evidence type="ECO:0008006" key="3">
    <source>
        <dbReference type="Google" id="ProtNLM"/>
    </source>
</evidence>
<dbReference type="Pfam" id="PF13809">
    <property type="entry name" value="Tubulin_2"/>
    <property type="match status" value="1"/>
</dbReference>
<dbReference type="InterPro" id="IPR025904">
    <property type="entry name" value="Tubulin-like"/>
</dbReference>
<dbReference type="AlphaFoldDB" id="A0A6V8P970"/>
<evidence type="ECO:0000313" key="1">
    <source>
        <dbReference type="EMBL" id="GFP27366.1"/>
    </source>
</evidence>
<gene>
    <name evidence="1" type="ORF">HKBW3S33_00779</name>
</gene>
<reference evidence="1 2" key="1">
    <citation type="journal article" date="2020" name="Front. Microbiol.">
        <title>Single-cell genomics of novel Actinobacteria with the Wood-Ljungdahl pathway discovered in a serpentinizing system.</title>
        <authorList>
            <person name="Merino N."/>
            <person name="Kawai M."/>
            <person name="Boyd E.S."/>
            <person name="Colman D.R."/>
            <person name="McGlynn S.E."/>
            <person name="Nealson K.H."/>
            <person name="Kurokawa K."/>
            <person name="Hongoh Y."/>
        </authorList>
    </citation>
    <scope>NUCLEOTIDE SEQUENCE [LARGE SCALE GENOMIC DNA]</scope>
    <source>
        <strain evidence="1 2">S33</strain>
    </source>
</reference>
<protein>
    <recommendedName>
        <fullName evidence="3">Tubulin like</fullName>
    </recommendedName>
</protein>